<dbReference type="GO" id="GO:0032797">
    <property type="term" value="C:SMN complex"/>
    <property type="evidence" value="ECO:0007669"/>
    <property type="project" value="TreeGrafter"/>
</dbReference>
<dbReference type="GO" id="GO:0000387">
    <property type="term" value="P:spliceosomal snRNP assembly"/>
    <property type="evidence" value="ECO:0007669"/>
    <property type="project" value="TreeGrafter"/>
</dbReference>
<sequence length="167" mass="18998">MTTQEEEDSVFSHKIYKNDPILFNSYVGKDSKITMKDEDSHCGIVYTIDPVSDSVVLLQPKEAAKYNLKIISGHSIKSIEVISETDRNVPDLFLLSSTKVSQEKVTERKNTIKQLLLEKRFPIREEGDVLKIEDSVVIEPPYFPENCTCANSIIFNRIKSILTCINN</sequence>
<keyword evidence="2" id="KW-1185">Reference proteome</keyword>
<dbReference type="PROSITE" id="PS52001">
    <property type="entry name" value="AD"/>
    <property type="match status" value="1"/>
</dbReference>
<dbReference type="InterPro" id="IPR046856">
    <property type="entry name" value="Gemin6_C"/>
</dbReference>
<dbReference type="PANTHER" id="PTHR14710:SF2">
    <property type="entry name" value="GEM-ASSOCIATED PROTEIN 6"/>
    <property type="match status" value="1"/>
</dbReference>
<dbReference type="Gene3D" id="2.30.30.100">
    <property type="match status" value="1"/>
</dbReference>
<accession>A0A6P3WUM6</accession>
<dbReference type="GO" id="GO:0000245">
    <property type="term" value="P:spliceosomal complex assembly"/>
    <property type="evidence" value="ECO:0007669"/>
    <property type="project" value="InterPro"/>
</dbReference>
<dbReference type="RefSeq" id="XP_014469801.1">
    <property type="nucleotide sequence ID" value="XM_014614315.1"/>
</dbReference>
<protein>
    <submittedName>
        <fullName evidence="3">Gem-associated protein 6-like</fullName>
    </submittedName>
</protein>
<dbReference type="KEGG" id="dqu:106741900"/>
<organism evidence="2 3">
    <name type="scientific">Dinoponera quadriceps</name>
    <name type="common">South American ant</name>
    <dbReference type="NCBI Taxonomy" id="609295"/>
    <lineage>
        <taxon>Eukaryota</taxon>
        <taxon>Metazoa</taxon>
        <taxon>Ecdysozoa</taxon>
        <taxon>Arthropoda</taxon>
        <taxon>Hexapoda</taxon>
        <taxon>Insecta</taxon>
        <taxon>Pterygota</taxon>
        <taxon>Neoptera</taxon>
        <taxon>Endopterygota</taxon>
        <taxon>Hymenoptera</taxon>
        <taxon>Apocrita</taxon>
        <taxon>Aculeata</taxon>
        <taxon>Formicoidea</taxon>
        <taxon>Formicidae</taxon>
        <taxon>Ponerinae</taxon>
        <taxon>Ponerini</taxon>
        <taxon>Dinoponera</taxon>
    </lineage>
</organism>
<dbReference type="OrthoDB" id="77463at2759"/>
<name>A0A6P3WUM6_DINQU</name>
<dbReference type="Proteomes" id="UP000515204">
    <property type="component" value="Unplaced"/>
</dbReference>
<feature type="domain" description="AD" evidence="1">
    <location>
        <begin position="74"/>
        <end position="167"/>
    </location>
</feature>
<evidence type="ECO:0000313" key="3">
    <source>
        <dbReference type="RefSeq" id="XP_014469801.1"/>
    </source>
</evidence>
<proteinExistence type="predicted"/>
<dbReference type="InterPro" id="IPR046857">
    <property type="entry name" value="Gemin6_Sm-like_dom"/>
</dbReference>
<dbReference type="Pfam" id="PF20417">
    <property type="entry name" value="Gemin6_C"/>
    <property type="match status" value="1"/>
</dbReference>
<dbReference type="InterPro" id="IPR047574">
    <property type="entry name" value="AD"/>
</dbReference>
<dbReference type="GeneID" id="106741900"/>
<dbReference type="InterPro" id="IPR009422">
    <property type="entry name" value="Gemin6"/>
</dbReference>
<dbReference type="CDD" id="cd11676">
    <property type="entry name" value="Gemin6"/>
    <property type="match status" value="1"/>
</dbReference>
<dbReference type="PANTHER" id="PTHR14710">
    <property type="entry name" value="GEM-ASSOCIATED PROTEIN 6"/>
    <property type="match status" value="1"/>
</dbReference>
<dbReference type="AlphaFoldDB" id="A0A6P3WUM6"/>
<dbReference type="Pfam" id="PF06372">
    <property type="entry name" value="Gemin6"/>
    <property type="match status" value="1"/>
</dbReference>
<dbReference type="GO" id="GO:0005634">
    <property type="term" value="C:nucleus"/>
    <property type="evidence" value="ECO:0007669"/>
    <property type="project" value="InterPro"/>
</dbReference>
<evidence type="ECO:0000313" key="2">
    <source>
        <dbReference type="Proteomes" id="UP000515204"/>
    </source>
</evidence>
<gene>
    <name evidence="3" type="primary">LOC106741900</name>
</gene>
<reference evidence="3" key="1">
    <citation type="submission" date="2025-08" db="UniProtKB">
        <authorList>
            <consortium name="RefSeq"/>
        </authorList>
    </citation>
    <scope>IDENTIFICATION</scope>
</reference>
<evidence type="ECO:0000259" key="1">
    <source>
        <dbReference type="PROSITE" id="PS52001"/>
    </source>
</evidence>